<gene>
    <name evidence="13" type="primary">prsW</name>
    <name evidence="13" type="ORF">ACFO0S_05615</name>
</gene>
<proteinExistence type="inferred from homology"/>
<keyword evidence="9 11" id="KW-0472">Membrane</keyword>
<evidence type="ECO:0000313" key="14">
    <source>
        <dbReference type="Proteomes" id="UP001595733"/>
    </source>
</evidence>
<evidence type="ECO:0000256" key="12">
    <source>
        <dbReference type="SAM" id="Phobius"/>
    </source>
</evidence>
<comment type="function">
    <text evidence="11">Involved in the degradation of specific anti-sigma factors.</text>
</comment>
<keyword evidence="8 12" id="KW-1133">Transmembrane helix</keyword>
<evidence type="ECO:0000313" key="13">
    <source>
        <dbReference type="EMBL" id="MFC4354557.1"/>
    </source>
</evidence>
<dbReference type="NCBIfam" id="NF033739">
    <property type="entry name" value="intramemb_PrsW"/>
    <property type="match status" value="1"/>
</dbReference>
<dbReference type="InterPro" id="IPR026898">
    <property type="entry name" value="PrsW"/>
</dbReference>
<evidence type="ECO:0000256" key="7">
    <source>
        <dbReference type="ARBA" id="ARBA00022801"/>
    </source>
</evidence>
<dbReference type="GO" id="GO:0006508">
    <property type="term" value="P:proteolysis"/>
    <property type="evidence" value="ECO:0007669"/>
    <property type="project" value="UniProtKB-KW"/>
</dbReference>
<feature type="transmembrane region" description="Helical" evidence="12">
    <location>
        <begin position="162"/>
        <end position="182"/>
    </location>
</feature>
<dbReference type="GO" id="GO:0008233">
    <property type="term" value="F:peptidase activity"/>
    <property type="evidence" value="ECO:0007669"/>
    <property type="project" value="UniProtKB-KW"/>
</dbReference>
<feature type="transmembrane region" description="Helical" evidence="12">
    <location>
        <begin position="66"/>
        <end position="88"/>
    </location>
</feature>
<evidence type="ECO:0000256" key="6">
    <source>
        <dbReference type="ARBA" id="ARBA00022692"/>
    </source>
</evidence>
<dbReference type="PIRSF" id="PIRSF016933">
    <property type="entry name" value="PrsW"/>
    <property type="match status" value="1"/>
</dbReference>
<evidence type="ECO:0000256" key="11">
    <source>
        <dbReference type="PIRNR" id="PIRNR016933"/>
    </source>
</evidence>
<feature type="transmembrane region" description="Helical" evidence="12">
    <location>
        <begin position="33"/>
        <end position="54"/>
    </location>
</feature>
<evidence type="ECO:0000256" key="8">
    <source>
        <dbReference type="ARBA" id="ARBA00022989"/>
    </source>
</evidence>
<organism evidence="13 14">
    <name type="scientific">Chryseomicrobium palamuruense</name>
    <dbReference type="NCBI Taxonomy" id="682973"/>
    <lineage>
        <taxon>Bacteria</taxon>
        <taxon>Bacillati</taxon>
        <taxon>Bacillota</taxon>
        <taxon>Bacilli</taxon>
        <taxon>Bacillales</taxon>
        <taxon>Caryophanaceae</taxon>
        <taxon>Chryseomicrobium</taxon>
    </lineage>
</organism>
<dbReference type="EC" id="3.4.-.-" evidence="11"/>
<evidence type="ECO:0000256" key="1">
    <source>
        <dbReference type="ARBA" id="ARBA00004651"/>
    </source>
</evidence>
<feature type="transmembrane region" description="Helical" evidence="12">
    <location>
        <begin position="127"/>
        <end position="150"/>
    </location>
</feature>
<comment type="subcellular location">
    <subcellularLocation>
        <location evidence="1">Cell membrane</location>
        <topology evidence="1">Multi-pass membrane protein</topology>
    </subcellularLocation>
</comment>
<reference evidence="14" key="1">
    <citation type="journal article" date="2019" name="Int. J. Syst. Evol. Microbiol.">
        <title>The Global Catalogue of Microorganisms (GCM) 10K type strain sequencing project: providing services to taxonomists for standard genome sequencing and annotation.</title>
        <authorList>
            <consortium name="The Broad Institute Genomics Platform"/>
            <consortium name="The Broad Institute Genome Sequencing Center for Infectious Disease"/>
            <person name="Wu L."/>
            <person name="Ma J."/>
        </authorList>
    </citation>
    <scope>NUCLEOTIDE SEQUENCE [LARGE SCALE GENOMIC DNA]</scope>
    <source>
        <strain evidence="14">CCUG 50353</strain>
    </source>
</reference>
<accession>A0ABV8UTC5</accession>
<keyword evidence="14" id="KW-1185">Reference proteome</keyword>
<keyword evidence="7 11" id="KW-0378">Hydrolase</keyword>
<dbReference type="Pfam" id="PF13367">
    <property type="entry name" value="PrsW-protease"/>
    <property type="match status" value="1"/>
</dbReference>
<feature type="transmembrane region" description="Helical" evidence="12">
    <location>
        <begin position="188"/>
        <end position="206"/>
    </location>
</feature>
<keyword evidence="4 11" id="KW-1003">Cell membrane</keyword>
<sequence>MLILLSVAIAPSLALFSYFYLRRDIDSEPSRLLLYAFMYGAVLTFPVLFIQHVVQEETTLTAQSFWSGPLSAFLEEFVKWLMLFIAIFKQTRFDDPYDGILYGASVSLGFATVENILYLISFGIDEALFRAMLPVTSHALFGVVMGYYLGRAQFSTNYVKSQIALAFFAPFILHTFYNTLLYSKTEQWLIWSLFMLALWLIALSRVKQAHIFSREYRMGNHPLFEEKTKKRS</sequence>
<protein>
    <recommendedName>
        <fullName evidence="3 11">Protease PrsW</fullName>
        <ecNumber evidence="11">3.4.-.-</ecNumber>
    </recommendedName>
    <alternativeName>
        <fullName evidence="10 11">Protease responsible for activating sigma-W</fullName>
    </alternativeName>
</protein>
<feature type="transmembrane region" description="Helical" evidence="12">
    <location>
        <begin position="6"/>
        <end position="21"/>
    </location>
</feature>
<evidence type="ECO:0000256" key="9">
    <source>
        <dbReference type="ARBA" id="ARBA00023136"/>
    </source>
</evidence>
<dbReference type="PANTHER" id="PTHR36844:SF1">
    <property type="entry name" value="PROTEASE PRSW"/>
    <property type="match status" value="1"/>
</dbReference>
<dbReference type="EMBL" id="JBHSEF010000011">
    <property type="protein sequence ID" value="MFC4354557.1"/>
    <property type="molecule type" value="Genomic_DNA"/>
</dbReference>
<feature type="transmembrane region" description="Helical" evidence="12">
    <location>
        <begin position="100"/>
        <end position="121"/>
    </location>
</feature>
<evidence type="ECO:0000256" key="2">
    <source>
        <dbReference type="ARBA" id="ARBA00009165"/>
    </source>
</evidence>
<keyword evidence="5 11" id="KW-0645">Protease</keyword>
<evidence type="ECO:0000256" key="5">
    <source>
        <dbReference type="ARBA" id="ARBA00022670"/>
    </source>
</evidence>
<comment type="caution">
    <text evidence="13">The sequence shown here is derived from an EMBL/GenBank/DDBJ whole genome shotgun (WGS) entry which is preliminary data.</text>
</comment>
<dbReference type="RefSeq" id="WP_378140961.1">
    <property type="nucleotide sequence ID" value="NZ_JBHSEF010000011.1"/>
</dbReference>
<dbReference type="PANTHER" id="PTHR36844">
    <property type="entry name" value="PROTEASE PRSW"/>
    <property type="match status" value="1"/>
</dbReference>
<name>A0ABV8UTC5_9BACL</name>
<evidence type="ECO:0000256" key="4">
    <source>
        <dbReference type="ARBA" id="ARBA00022475"/>
    </source>
</evidence>
<comment type="similarity">
    <text evidence="2 11">Belongs to the protease PrsW family.</text>
</comment>
<dbReference type="InterPro" id="IPR023596">
    <property type="entry name" value="Peptidase_PrsW_arch/bac"/>
</dbReference>
<evidence type="ECO:0000256" key="3">
    <source>
        <dbReference type="ARBA" id="ARBA00018997"/>
    </source>
</evidence>
<dbReference type="Proteomes" id="UP001595733">
    <property type="component" value="Unassembled WGS sequence"/>
</dbReference>
<evidence type="ECO:0000256" key="10">
    <source>
        <dbReference type="ARBA" id="ARBA00030345"/>
    </source>
</evidence>
<keyword evidence="6 12" id="KW-0812">Transmembrane</keyword>